<accession>A0A645G284</accession>
<reference evidence="1" key="1">
    <citation type="submission" date="2019-08" db="EMBL/GenBank/DDBJ databases">
        <authorList>
            <person name="Kucharzyk K."/>
            <person name="Murdoch R.W."/>
            <person name="Higgins S."/>
            <person name="Loffler F."/>
        </authorList>
    </citation>
    <scope>NUCLEOTIDE SEQUENCE</scope>
</reference>
<sequence length="95" mass="10215">MYQEVFFHCGAALHLLAQLLDVAPQGIAGPAGDSQLQPAGRSLLDQAVQRIVHAAQQFFLRPVLKAAAAGHDIEQLVGQRIHHHGVQIVDALRPA</sequence>
<dbReference type="EMBL" id="VSSQ01068827">
    <property type="protein sequence ID" value="MPN20967.1"/>
    <property type="molecule type" value="Genomic_DNA"/>
</dbReference>
<comment type="caution">
    <text evidence="1">The sequence shown here is derived from an EMBL/GenBank/DDBJ whole genome shotgun (WGS) entry which is preliminary data.</text>
</comment>
<evidence type="ECO:0000313" key="1">
    <source>
        <dbReference type="EMBL" id="MPN20967.1"/>
    </source>
</evidence>
<name>A0A645G284_9ZZZZ</name>
<gene>
    <name evidence="1" type="ORF">SDC9_168346</name>
</gene>
<protein>
    <submittedName>
        <fullName evidence="1">Uncharacterized protein</fullName>
    </submittedName>
</protein>
<organism evidence="1">
    <name type="scientific">bioreactor metagenome</name>
    <dbReference type="NCBI Taxonomy" id="1076179"/>
    <lineage>
        <taxon>unclassified sequences</taxon>
        <taxon>metagenomes</taxon>
        <taxon>ecological metagenomes</taxon>
    </lineage>
</organism>
<dbReference type="AlphaFoldDB" id="A0A645G284"/>
<proteinExistence type="predicted"/>